<organism evidence="2">
    <name type="scientific">Solanum lycopersicum</name>
    <name type="common">Tomato</name>
    <name type="synonym">Lycopersicon esculentum</name>
    <dbReference type="NCBI Taxonomy" id="4081"/>
    <lineage>
        <taxon>Eukaryota</taxon>
        <taxon>Viridiplantae</taxon>
        <taxon>Streptophyta</taxon>
        <taxon>Embryophyta</taxon>
        <taxon>Tracheophyta</taxon>
        <taxon>Spermatophyta</taxon>
        <taxon>Magnoliopsida</taxon>
        <taxon>eudicotyledons</taxon>
        <taxon>Gunneridae</taxon>
        <taxon>Pentapetalae</taxon>
        <taxon>asterids</taxon>
        <taxon>lamiids</taxon>
        <taxon>Solanales</taxon>
        <taxon>Solanaceae</taxon>
        <taxon>Solanoideae</taxon>
        <taxon>Solaneae</taxon>
        <taxon>Solanum</taxon>
        <taxon>Solanum subgen. Lycopersicon</taxon>
    </lineage>
</organism>
<dbReference type="EnsemblPlants" id="Solyc04g072065.1.1">
    <property type="protein sequence ID" value="Solyc04g072065.1.1"/>
    <property type="gene ID" value="Solyc04g072065.1"/>
</dbReference>
<dbReference type="Proteomes" id="UP000004994">
    <property type="component" value="Chromosome 4"/>
</dbReference>
<accession>A0A3Q7G7V8</accession>
<evidence type="ECO:0000313" key="2">
    <source>
        <dbReference type="EnsemblPlants" id="Solyc04g072065.1.1"/>
    </source>
</evidence>
<keyword evidence="1" id="KW-1133">Transmembrane helix</keyword>
<evidence type="ECO:0008006" key="4">
    <source>
        <dbReference type="Google" id="ProtNLM"/>
    </source>
</evidence>
<keyword evidence="1" id="KW-0472">Membrane</keyword>
<dbReference type="InParanoid" id="A0A3Q7G7V8"/>
<feature type="transmembrane region" description="Helical" evidence="1">
    <location>
        <begin position="198"/>
        <end position="220"/>
    </location>
</feature>
<sequence>MYYSYGCECIRMSEKVEKTGERTLAVVTKADKAPEGLLEKVTLTSVAEALTAFMRILSSSSGEFDEKEMHSTKNFDEFLMEEVMVLQESKGIGLPNFLPRGVFLNVLHHSVDRVREIIGMEKLTDYTCNPDYLTTYSKFMEIMNDHGNCSMINLEGVGVIDVGWKIVENEIIQDVMALHGGGIERMLNESQQDNRNPYLSHTVCGGSLIFVLILLSAVFVQVR</sequence>
<dbReference type="PaxDb" id="4081-Solyc04g072080.1.1"/>
<evidence type="ECO:0000256" key="1">
    <source>
        <dbReference type="SAM" id="Phobius"/>
    </source>
</evidence>
<evidence type="ECO:0000313" key="3">
    <source>
        <dbReference type="Proteomes" id="UP000004994"/>
    </source>
</evidence>
<keyword evidence="3" id="KW-1185">Reference proteome</keyword>
<dbReference type="AlphaFoldDB" id="A0A3Q7G7V8"/>
<dbReference type="STRING" id="4081.A0A3Q7G7V8"/>
<proteinExistence type="predicted"/>
<keyword evidence="1" id="KW-0812">Transmembrane</keyword>
<reference evidence="2" key="1">
    <citation type="journal article" date="2012" name="Nature">
        <title>The tomato genome sequence provides insights into fleshy fruit evolution.</title>
        <authorList>
            <consortium name="Tomato Genome Consortium"/>
        </authorList>
    </citation>
    <scope>NUCLEOTIDE SEQUENCE [LARGE SCALE GENOMIC DNA]</scope>
    <source>
        <strain evidence="2">cv. Heinz 1706</strain>
    </source>
</reference>
<protein>
    <recommendedName>
        <fullName evidence="4">Dynamin stalk domain-containing protein</fullName>
    </recommendedName>
</protein>
<name>A0A3Q7G7V8_SOLLC</name>
<dbReference type="Gramene" id="Solyc04g072065.1.1">
    <property type="protein sequence ID" value="Solyc04g072065.1.1"/>
    <property type="gene ID" value="Solyc04g072065.1"/>
</dbReference>
<reference evidence="2" key="2">
    <citation type="submission" date="2019-01" db="UniProtKB">
        <authorList>
            <consortium name="EnsemblPlants"/>
        </authorList>
    </citation>
    <scope>IDENTIFICATION</scope>
    <source>
        <strain evidence="2">cv. Heinz 1706</strain>
    </source>
</reference>